<dbReference type="RefSeq" id="WP_126686949.1">
    <property type="nucleotide sequence ID" value="NZ_RYYV01000030.1"/>
</dbReference>
<feature type="chain" id="PRO_5018748988" evidence="2">
    <location>
        <begin position="22"/>
        <end position="133"/>
    </location>
</feature>
<evidence type="ECO:0000313" key="3">
    <source>
        <dbReference type="EMBL" id="RUL69602.1"/>
    </source>
</evidence>
<dbReference type="AlphaFoldDB" id="A0A3S0RHI0"/>
<dbReference type="OrthoDB" id="5959800at2"/>
<reference evidence="3 4" key="1">
    <citation type="submission" date="2018-12" db="EMBL/GenBank/DDBJ databases">
        <title>Dyella dinghuensis sp. nov. DHOA06 and Dyella choica sp. nov. 4M-K27, isolated from forest soil.</title>
        <authorList>
            <person name="Qiu L.-H."/>
            <person name="Gao Z.-H."/>
        </authorList>
    </citation>
    <scope>NUCLEOTIDE SEQUENCE [LARGE SCALE GENOMIC DNA]</scope>
    <source>
        <strain evidence="3 4">4M-K27</strain>
    </source>
</reference>
<sequence length="133" mass="14125">MKTLRTCIFGTGLLVTGIASAQTQSQPLQQATPPAHSVMTTSPSQSTYSASNSGANSATYNTAQGQVTVKSTMGSTPSTASPPSFEQLANGKQYISKEDANAYPPLANDFLYVAQNGNRVSKAQYERWVKNLN</sequence>
<keyword evidence="4" id="KW-1185">Reference proteome</keyword>
<dbReference type="EMBL" id="RYYV01000030">
    <property type="protein sequence ID" value="RUL69602.1"/>
    <property type="molecule type" value="Genomic_DNA"/>
</dbReference>
<name>A0A3S0RHI0_9GAMM</name>
<gene>
    <name evidence="3" type="ORF">EKH80_21990</name>
</gene>
<evidence type="ECO:0000256" key="1">
    <source>
        <dbReference type="SAM" id="MobiDB-lite"/>
    </source>
</evidence>
<evidence type="ECO:0000313" key="4">
    <source>
        <dbReference type="Proteomes" id="UP000274358"/>
    </source>
</evidence>
<accession>A0A3S0RHI0</accession>
<dbReference type="Proteomes" id="UP000274358">
    <property type="component" value="Unassembled WGS sequence"/>
</dbReference>
<organism evidence="3 4">
    <name type="scientific">Dyella choica</name>
    <dbReference type="NCBI Taxonomy" id="1927959"/>
    <lineage>
        <taxon>Bacteria</taxon>
        <taxon>Pseudomonadati</taxon>
        <taxon>Pseudomonadota</taxon>
        <taxon>Gammaproteobacteria</taxon>
        <taxon>Lysobacterales</taxon>
        <taxon>Rhodanobacteraceae</taxon>
        <taxon>Dyella</taxon>
    </lineage>
</organism>
<comment type="caution">
    <text evidence="3">The sequence shown here is derived from an EMBL/GenBank/DDBJ whole genome shotgun (WGS) entry which is preliminary data.</text>
</comment>
<evidence type="ECO:0000256" key="2">
    <source>
        <dbReference type="SAM" id="SignalP"/>
    </source>
</evidence>
<feature type="region of interest" description="Disordered" evidence="1">
    <location>
        <begin position="25"/>
        <end position="59"/>
    </location>
</feature>
<protein>
    <submittedName>
        <fullName evidence="3">Uncharacterized protein</fullName>
    </submittedName>
</protein>
<proteinExistence type="predicted"/>
<feature type="signal peptide" evidence="2">
    <location>
        <begin position="1"/>
        <end position="21"/>
    </location>
</feature>
<keyword evidence="2" id="KW-0732">Signal</keyword>